<dbReference type="InterPro" id="IPR047951">
    <property type="entry name" value="Transpos_ISL3"/>
</dbReference>
<keyword evidence="5" id="KW-1185">Reference proteome</keyword>
<dbReference type="KEGG" id="satk:SA2016_3802"/>
<dbReference type="NCBIfam" id="NF033550">
    <property type="entry name" value="transpos_ISL3"/>
    <property type="match status" value="1"/>
</dbReference>
<dbReference type="RefSeq" id="WP_066501183.1">
    <property type="nucleotide sequence ID" value="NZ_BJMO01000126.1"/>
</dbReference>
<evidence type="ECO:0000259" key="1">
    <source>
        <dbReference type="Pfam" id="PF01610"/>
    </source>
</evidence>
<protein>
    <submittedName>
        <fullName evidence="4">Transposase</fullName>
    </submittedName>
</protein>
<dbReference type="Proteomes" id="UP000070134">
    <property type="component" value="Plasmid pSA01"/>
</dbReference>
<geneLocation type="plasmid" evidence="4 5">
    <name>pSA01</name>
</geneLocation>
<dbReference type="Proteomes" id="UP000070134">
    <property type="component" value="Chromosome"/>
</dbReference>
<organism evidence="4 5">
    <name type="scientific">Sinomonas atrocyanea</name>
    <dbReference type="NCBI Taxonomy" id="37927"/>
    <lineage>
        <taxon>Bacteria</taxon>
        <taxon>Bacillati</taxon>
        <taxon>Actinomycetota</taxon>
        <taxon>Actinomycetes</taxon>
        <taxon>Micrococcales</taxon>
        <taxon>Micrococcaceae</taxon>
        <taxon>Sinomonas</taxon>
    </lineage>
</organism>
<dbReference type="STRING" id="37927.SA2016_3802"/>
<accession>A0A127A5K1</accession>
<gene>
    <name evidence="3" type="ORF">SA2016_3802</name>
    <name evidence="4" type="ORF">SA2016_4116</name>
</gene>
<dbReference type="KEGG" id="satk:SA2016_4116"/>
<proteinExistence type="predicted"/>
<dbReference type="AlphaFoldDB" id="A0A127A5K1"/>
<dbReference type="InterPro" id="IPR002560">
    <property type="entry name" value="Transposase_DDE"/>
</dbReference>
<dbReference type="EMBL" id="CP014518">
    <property type="protein sequence ID" value="AMM34459.1"/>
    <property type="molecule type" value="Genomic_DNA"/>
</dbReference>
<feature type="domain" description="Transposase IS204/IS1001/IS1096/IS1165 zinc-finger" evidence="2">
    <location>
        <begin position="46"/>
        <end position="90"/>
    </location>
</feature>
<dbReference type="Pfam" id="PF14690">
    <property type="entry name" value="Zn_ribbon_ISL3"/>
    <property type="match status" value="1"/>
</dbReference>
<evidence type="ECO:0000313" key="3">
    <source>
        <dbReference type="EMBL" id="AMM34459.1"/>
    </source>
</evidence>
<evidence type="ECO:0000259" key="2">
    <source>
        <dbReference type="Pfam" id="PF14690"/>
    </source>
</evidence>
<name>A0A127A5K1_9MICC</name>
<dbReference type="InterPro" id="IPR029261">
    <property type="entry name" value="Transposase_Znf"/>
</dbReference>
<reference evidence="4 5" key="1">
    <citation type="submission" date="2016-02" db="EMBL/GenBank/DDBJ databases">
        <title>Complete genome of Sinomonas atrocyanea KCTC 3377.</title>
        <authorList>
            <person name="Kim K.M."/>
        </authorList>
    </citation>
    <scope>NUCLEOTIDE SEQUENCE [LARGE SCALE GENOMIC DNA]</scope>
    <source>
        <strain evidence="4 5">KCTC 3377</strain>
        <plasmid evidence="4 5">pSA01</plasmid>
    </source>
</reference>
<dbReference type="PANTHER" id="PTHR33498:SF1">
    <property type="entry name" value="TRANSPOSASE FOR INSERTION SEQUENCE ELEMENT IS1557"/>
    <property type="match status" value="1"/>
</dbReference>
<dbReference type="Pfam" id="PF01610">
    <property type="entry name" value="DDE_Tnp_ISL3"/>
    <property type="match status" value="1"/>
</dbReference>
<dbReference type="PANTHER" id="PTHR33498">
    <property type="entry name" value="TRANSPOSASE FOR INSERTION SEQUENCE ELEMENT IS1557"/>
    <property type="match status" value="1"/>
</dbReference>
<evidence type="ECO:0000313" key="4">
    <source>
        <dbReference type="EMBL" id="AMM34768.1"/>
    </source>
</evidence>
<dbReference type="OrthoDB" id="3238779at2"/>
<dbReference type="PATRIC" id="fig|37927.3.peg.3899"/>
<feature type="domain" description="Transposase IS204/IS1001/IS1096/IS1165 DDE" evidence="1">
    <location>
        <begin position="190"/>
        <end position="420"/>
    </location>
</feature>
<evidence type="ECO:0000313" key="5">
    <source>
        <dbReference type="Proteomes" id="UP000070134"/>
    </source>
</evidence>
<dbReference type="EMBL" id="CP014519">
    <property type="protein sequence ID" value="AMM34768.1"/>
    <property type="molecule type" value="Genomic_DNA"/>
</dbReference>
<keyword evidence="4" id="KW-0614">Plasmid</keyword>
<sequence>MIEPTSGQPCAATVIFNLPEYRVLSAAVTALGLRRVVVESAGVVSGCPSCGVLSERVKDTRFQRLRDVPVGGPAVVLWRKRRFFCDEPACPRGSFTEATGQVPRRARSTARLLGALVDAVVASGRAAVEAAAAHGVSWWLVQKALDAAVATLPDVDALAPKRLGIDEHRYRSVRFFRADESSPWVRVEPWMTTIVDLDTGQVLGIVDGRDSEGVGEWLFARPLAWRLGVEVVAIDPSAAFRKALRMWLPRTAVSVDAFHLVSLANQAVTEARQRLSQEVRGRRGRALDPGWANRRLLLRGAETLSDRAVARLRTVFDTDDPTGQLKAAWEAKEQLRALLSSGSLEEAGDHLRILEGLVGATPTPETKRLLRTVTRWWAEIEVLIVTGATTAKVEANNTAIKNIKRTGRGFRNPENYRSRILLRSAAQTAA</sequence>